<evidence type="ECO:0000313" key="1">
    <source>
        <dbReference type="EMBL" id="PAP98600.1"/>
    </source>
</evidence>
<name>A0AB36R1K4_9HYPH</name>
<dbReference type="AlphaFoldDB" id="A0AB36R1K4"/>
<evidence type="ECO:0000313" key="2">
    <source>
        <dbReference type="Proteomes" id="UP000216215"/>
    </source>
</evidence>
<accession>A0AB36R1K4</accession>
<sequence>MRTQSRRIVKRHEVYMRSEMLLSTWKLSSSMSESSVMASQSNYRRTRSFTLMPSSAAARSAEAYAGYRRSRRGARLWVPSQSDSSPLLLDGRYDHFCTLEIADMDLTIQLADELGVGLRIGRSGENRYGQRKLDRYDKRLGVVEPAQVAFGVRLQVPDYRAPSKYGADPAHPSDQEFLTDAVGRIPDMSVRSTTSRMPTSGYA</sequence>
<proteinExistence type="predicted"/>
<comment type="caution">
    <text evidence="1">The sequence shown here is derived from an EMBL/GenBank/DDBJ whole genome shotgun (WGS) entry which is preliminary data.</text>
</comment>
<dbReference type="Proteomes" id="UP000216215">
    <property type="component" value="Unassembled WGS sequence"/>
</dbReference>
<organism evidence="1 2">
    <name type="scientific">Mesorhizobium mediterraneum</name>
    <dbReference type="NCBI Taxonomy" id="43617"/>
    <lineage>
        <taxon>Bacteria</taxon>
        <taxon>Pseudomonadati</taxon>
        <taxon>Pseudomonadota</taxon>
        <taxon>Alphaproteobacteria</taxon>
        <taxon>Hyphomicrobiales</taxon>
        <taxon>Phyllobacteriaceae</taxon>
        <taxon>Mesorhizobium</taxon>
    </lineage>
</organism>
<keyword evidence="2" id="KW-1185">Reference proteome</keyword>
<gene>
    <name evidence="1" type="ORF">CIT25_29275</name>
</gene>
<dbReference type="EMBL" id="NPKI01000043">
    <property type="protein sequence ID" value="PAP98600.1"/>
    <property type="molecule type" value="Genomic_DNA"/>
</dbReference>
<protein>
    <submittedName>
        <fullName evidence="1">Uncharacterized protein</fullName>
    </submittedName>
</protein>
<reference evidence="2" key="1">
    <citation type="submission" date="2017-08" db="EMBL/GenBank/DDBJ databases">
        <title>Mesorhizobium wenxinae sp. nov., a novel rhizobial species isolated from root nodules of chickpea (Cicer arietinum L.).</title>
        <authorList>
            <person name="Zhang J."/>
        </authorList>
    </citation>
    <scope>NUCLEOTIDE SEQUENCE [LARGE SCALE GENOMIC DNA]</scope>
    <source>
        <strain evidence="2">USDA 3392</strain>
    </source>
</reference>